<dbReference type="SUPFAM" id="SSF63999">
    <property type="entry name" value="Thiamin pyrophosphokinase, catalytic domain"/>
    <property type="match status" value="1"/>
</dbReference>
<dbReference type="InterPro" id="IPR006282">
    <property type="entry name" value="Thi_PPkinase"/>
</dbReference>
<dbReference type="PANTHER" id="PTHR41299:SF1">
    <property type="entry name" value="THIAMINE PYROPHOSPHOKINASE"/>
    <property type="match status" value="1"/>
</dbReference>
<keyword evidence="3" id="KW-0418">Kinase</keyword>
<dbReference type="InterPro" id="IPR007373">
    <property type="entry name" value="Thiamin_PyroPKinase_B1-bd"/>
</dbReference>
<protein>
    <recommendedName>
        <fullName evidence="5">Thiamine diphosphokinase</fullName>
        <ecNumber evidence="5">2.7.6.2</ecNumber>
    </recommendedName>
</protein>
<evidence type="ECO:0000256" key="5">
    <source>
        <dbReference type="NCBIfam" id="TIGR01378"/>
    </source>
</evidence>
<name>A0ABY9JVZ3_9BACI</name>
<dbReference type="Pfam" id="PF04265">
    <property type="entry name" value="TPK_B1_binding"/>
    <property type="match status" value="1"/>
</dbReference>
<dbReference type="InterPro" id="IPR036759">
    <property type="entry name" value="TPK_catalytic_sf"/>
</dbReference>
<gene>
    <name evidence="7" type="ORF">LC087_05295</name>
</gene>
<dbReference type="GO" id="GO:0004788">
    <property type="term" value="F:thiamine diphosphokinase activity"/>
    <property type="evidence" value="ECO:0007669"/>
    <property type="project" value="UniProtKB-EC"/>
</dbReference>
<dbReference type="NCBIfam" id="TIGR01378">
    <property type="entry name" value="thi_PPkinase"/>
    <property type="match status" value="1"/>
</dbReference>
<dbReference type="CDD" id="cd07995">
    <property type="entry name" value="TPK"/>
    <property type="match status" value="1"/>
</dbReference>
<dbReference type="InterPro" id="IPR036371">
    <property type="entry name" value="TPK_B1-bd_sf"/>
</dbReference>
<keyword evidence="8" id="KW-1185">Reference proteome</keyword>
<reference evidence="7 8" key="1">
    <citation type="submission" date="2023-06" db="EMBL/GenBank/DDBJ databases">
        <title>Five Gram-positive bacteria isolated from mangrove sediments in Shenzhen, Guangdong, China.</title>
        <authorList>
            <person name="Yu S."/>
            <person name="Zheng W."/>
            <person name="Huang Y."/>
        </authorList>
    </citation>
    <scope>NUCLEOTIDE SEQUENCE [LARGE SCALE GENOMIC DNA]</scope>
    <source>
        <strain evidence="7 8">SaN35-3</strain>
    </source>
</reference>
<evidence type="ECO:0000313" key="8">
    <source>
        <dbReference type="Proteomes" id="UP001197974"/>
    </source>
</evidence>
<evidence type="ECO:0000256" key="2">
    <source>
        <dbReference type="ARBA" id="ARBA00022741"/>
    </source>
</evidence>
<evidence type="ECO:0000256" key="4">
    <source>
        <dbReference type="ARBA" id="ARBA00022840"/>
    </source>
</evidence>
<dbReference type="InterPro" id="IPR053149">
    <property type="entry name" value="TPK"/>
</dbReference>
<dbReference type="SMART" id="SM00983">
    <property type="entry name" value="TPK_B1_binding"/>
    <property type="match status" value="1"/>
</dbReference>
<evidence type="ECO:0000259" key="6">
    <source>
        <dbReference type="SMART" id="SM00983"/>
    </source>
</evidence>
<feature type="domain" description="Thiamin pyrophosphokinase thiamin-binding" evidence="6">
    <location>
        <begin position="144"/>
        <end position="209"/>
    </location>
</feature>
<dbReference type="Proteomes" id="UP001197974">
    <property type="component" value="Chromosome"/>
</dbReference>
<sequence>MSIINIVAGGPKDLHPSYHNYHSEDAIWVGVDRGVLYLLEDNIIPNKAVGDFDSIDENERKKVEKKSKDISVFPAIKDKTDTEIALEWALNHHSQVDKIHIFGVTGGRLDHFLGSLQLLLHPLKEGVQTKIIDRNNQIELYNPGVYQLAKDKHAYVSFLPVLKDIKGLTLSGFKYPLNNCHIHYGSTLCISNELINPIGTFSFESGILMVIKSKDQCE</sequence>
<dbReference type="SUPFAM" id="SSF63862">
    <property type="entry name" value="Thiamin pyrophosphokinase, substrate-binding domain"/>
    <property type="match status" value="1"/>
</dbReference>
<dbReference type="RefSeq" id="WP_226538373.1">
    <property type="nucleotide sequence ID" value="NZ_CP129013.1"/>
</dbReference>
<organism evidence="7 8">
    <name type="scientific">Bacillus carboniphilus</name>
    <dbReference type="NCBI Taxonomy" id="86663"/>
    <lineage>
        <taxon>Bacteria</taxon>
        <taxon>Bacillati</taxon>
        <taxon>Bacillota</taxon>
        <taxon>Bacilli</taxon>
        <taxon>Bacillales</taxon>
        <taxon>Bacillaceae</taxon>
        <taxon>Bacillus</taxon>
    </lineage>
</organism>
<dbReference type="EMBL" id="CP129013">
    <property type="protein sequence ID" value="WLR43572.1"/>
    <property type="molecule type" value="Genomic_DNA"/>
</dbReference>
<dbReference type="Gene3D" id="3.40.50.10240">
    <property type="entry name" value="Thiamin pyrophosphokinase, catalytic domain"/>
    <property type="match status" value="1"/>
</dbReference>
<evidence type="ECO:0000256" key="1">
    <source>
        <dbReference type="ARBA" id="ARBA00022679"/>
    </source>
</evidence>
<keyword evidence="1 7" id="KW-0808">Transferase</keyword>
<proteinExistence type="predicted"/>
<dbReference type="Pfam" id="PF04263">
    <property type="entry name" value="TPK_catalytic"/>
    <property type="match status" value="1"/>
</dbReference>
<evidence type="ECO:0000313" key="7">
    <source>
        <dbReference type="EMBL" id="WLR43572.1"/>
    </source>
</evidence>
<dbReference type="InterPro" id="IPR007371">
    <property type="entry name" value="TPK_catalytic"/>
</dbReference>
<keyword evidence="2" id="KW-0547">Nucleotide-binding</keyword>
<dbReference type="EC" id="2.7.6.2" evidence="5"/>
<accession>A0ABY9JVZ3</accession>
<keyword evidence="4" id="KW-0067">ATP-binding</keyword>
<evidence type="ECO:0000256" key="3">
    <source>
        <dbReference type="ARBA" id="ARBA00022777"/>
    </source>
</evidence>
<dbReference type="PANTHER" id="PTHR41299">
    <property type="entry name" value="THIAMINE PYROPHOSPHOKINASE"/>
    <property type="match status" value="1"/>
</dbReference>